<dbReference type="Proteomes" id="UP000248132">
    <property type="component" value="Unassembled WGS sequence"/>
</dbReference>
<gene>
    <name evidence="1" type="ORF">LY28_00478</name>
</gene>
<dbReference type="Pfam" id="PF26595">
    <property type="entry name" value="A_ENA"/>
    <property type="match status" value="1"/>
</dbReference>
<evidence type="ECO:0000313" key="1">
    <source>
        <dbReference type="EMBL" id="PYG89879.1"/>
    </source>
</evidence>
<comment type="caution">
    <text evidence="1">The sequence shown here is derived from an EMBL/GenBank/DDBJ whole genome shotgun (WGS) entry which is preliminary data.</text>
</comment>
<name>A0A318XTR2_9FIRM</name>
<dbReference type="EMBL" id="QKMR01000002">
    <property type="protein sequence ID" value="PYG89879.1"/>
    <property type="molecule type" value="Genomic_DNA"/>
</dbReference>
<proteinExistence type="predicted"/>
<accession>A0A318XTR2</accession>
<sequence>MSQPTFPTISPAITRENAINLILSSIAMEELGLSHVINAEGEKLQYVLGTIPGLSGPGATINDILAVNESVQGVLNSALQNQLFLNAKMQNALNSSVTQGLTGPTGATGAAGPAGATGATGATGAAAGSCGDPTIMTTDIGTINTVISFNEGGGSNQAFGALVFNSGIERTAESIAAYIVQVGCSSGEFQMAILEPQSNISAVVVAVTPLINSISAGIFSLPLVNSYTMLANKPYFLAVLNKVNGCEIGAISAGLGTTLNAPPINFRIQNISGFSIGDIISTCDVSVHKTGWLVTLSNICA</sequence>
<protein>
    <recommendedName>
        <fullName evidence="3">Collagen triple helix repeat protein</fullName>
    </recommendedName>
</protein>
<keyword evidence="2" id="KW-1185">Reference proteome</keyword>
<dbReference type="RefSeq" id="WP_242981124.1">
    <property type="nucleotide sequence ID" value="NZ_QKMR01000002.1"/>
</dbReference>
<evidence type="ECO:0008006" key="3">
    <source>
        <dbReference type="Google" id="ProtNLM"/>
    </source>
</evidence>
<dbReference type="InterPro" id="IPR058705">
    <property type="entry name" value="A_ENA"/>
</dbReference>
<evidence type="ECO:0000313" key="2">
    <source>
        <dbReference type="Proteomes" id="UP000248132"/>
    </source>
</evidence>
<reference evidence="1 2" key="1">
    <citation type="submission" date="2018-06" db="EMBL/GenBank/DDBJ databases">
        <title>Genomic Encyclopedia of Type Strains, Phase I: the one thousand microbial genomes (KMG-I) project.</title>
        <authorList>
            <person name="Kyrpides N."/>
        </authorList>
    </citation>
    <scope>NUCLEOTIDE SEQUENCE [LARGE SCALE GENOMIC DNA]</scope>
    <source>
        <strain evidence="1 2">DSM 19573</strain>
    </source>
</reference>
<organism evidence="1 2">
    <name type="scientific">Ruminiclostridium sufflavum DSM 19573</name>
    <dbReference type="NCBI Taxonomy" id="1121337"/>
    <lineage>
        <taxon>Bacteria</taxon>
        <taxon>Bacillati</taxon>
        <taxon>Bacillota</taxon>
        <taxon>Clostridia</taxon>
        <taxon>Eubacteriales</taxon>
        <taxon>Oscillospiraceae</taxon>
        <taxon>Ruminiclostridium</taxon>
    </lineage>
</organism>
<dbReference type="AlphaFoldDB" id="A0A318XTR2"/>